<keyword evidence="1" id="KW-0812">Transmembrane</keyword>
<dbReference type="OrthoDB" id="10003257at2"/>
<gene>
    <name evidence="2" type="ORF">C4B60_03640</name>
</gene>
<protein>
    <submittedName>
        <fullName evidence="2">Uncharacterized protein</fullName>
    </submittedName>
</protein>
<evidence type="ECO:0000256" key="1">
    <source>
        <dbReference type="SAM" id="Phobius"/>
    </source>
</evidence>
<evidence type="ECO:0000313" key="3">
    <source>
        <dbReference type="Proteomes" id="UP000239047"/>
    </source>
</evidence>
<dbReference type="AlphaFoldDB" id="A0A2S5GDQ5"/>
<sequence>MKLVKVIYILLTGSALLYLYSNVMPKDGLVNGILYFVIGIPLALIIMSLLLHLFDKLLKKTD</sequence>
<keyword evidence="1" id="KW-0472">Membrane</keyword>
<proteinExistence type="predicted"/>
<evidence type="ECO:0000313" key="2">
    <source>
        <dbReference type="EMBL" id="PPA71172.1"/>
    </source>
</evidence>
<reference evidence="2 3" key="1">
    <citation type="submission" date="2018-02" db="EMBL/GenBank/DDBJ databases">
        <title>Jeotgalibacillus proteolyticum sp. nov. a protease producing bacterium isolated from ocean sediments of Laizhou Bay.</title>
        <authorList>
            <person name="Li Y."/>
        </authorList>
    </citation>
    <scope>NUCLEOTIDE SEQUENCE [LARGE SCALE GENOMIC DNA]</scope>
    <source>
        <strain evidence="2 3">22-7</strain>
    </source>
</reference>
<accession>A0A2S5GDQ5</accession>
<dbReference type="Proteomes" id="UP000239047">
    <property type="component" value="Unassembled WGS sequence"/>
</dbReference>
<feature type="transmembrane region" description="Helical" evidence="1">
    <location>
        <begin position="5"/>
        <end position="21"/>
    </location>
</feature>
<comment type="caution">
    <text evidence="2">The sequence shown here is derived from an EMBL/GenBank/DDBJ whole genome shotgun (WGS) entry which is preliminary data.</text>
</comment>
<dbReference type="EMBL" id="PREZ01000002">
    <property type="protein sequence ID" value="PPA71172.1"/>
    <property type="molecule type" value="Genomic_DNA"/>
</dbReference>
<name>A0A2S5GDQ5_9BACL</name>
<organism evidence="2 3">
    <name type="scientific">Jeotgalibacillus proteolyticus</name>
    <dbReference type="NCBI Taxonomy" id="2082395"/>
    <lineage>
        <taxon>Bacteria</taxon>
        <taxon>Bacillati</taxon>
        <taxon>Bacillota</taxon>
        <taxon>Bacilli</taxon>
        <taxon>Bacillales</taxon>
        <taxon>Caryophanaceae</taxon>
        <taxon>Jeotgalibacillus</taxon>
    </lineage>
</organism>
<keyword evidence="1" id="KW-1133">Transmembrane helix</keyword>
<keyword evidence="3" id="KW-1185">Reference proteome</keyword>
<dbReference type="RefSeq" id="WP_104056663.1">
    <property type="nucleotide sequence ID" value="NZ_PREZ01000002.1"/>
</dbReference>
<feature type="transmembrane region" description="Helical" evidence="1">
    <location>
        <begin position="33"/>
        <end position="54"/>
    </location>
</feature>